<keyword evidence="2" id="KW-1185">Reference proteome</keyword>
<name>A0A1U9WR06_9CAUD</name>
<accession>A0A1U9WR06</accession>
<dbReference type="InterPro" id="IPR010064">
    <property type="entry name" value="HK97-gp10_tail"/>
</dbReference>
<proteinExistence type="predicted"/>
<evidence type="ECO:0000313" key="1">
    <source>
        <dbReference type="EMBL" id="AQY55287.1"/>
    </source>
</evidence>
<dbReference type="Proteomes" id="UP000222601">
    <property type="component" value="Segment"/>
</dbReference>
<gene>
    <name evidence="1" type="ORF">ESCO41_00060</name>
</gene>
<evidence type="ECO:0008006" key="3">
    <source>
        <dbReference type="Google" id="ProtNLM"/>
    </source>
</evidence>
<evidence type="ECO:0000313" key="2">
    <source>
        <dbReference type="Proteomes" id="UP000222601"/>
    </source>
</evidence>
<protein>
    <recommendedName>
        <fullName evidence="3">Neck protein</fullName>
    </recommendedName>
</protein>
<organism evidence="1">
    <name type="scientific">Escherichia phage vB_EcoS_ESCO41</name>
    <dbReference type="NCBI Taxonomy" id="2496547"/>
    <lineage>
        <taxon>Viruses</taxon>
        <taxon>Duplodnaviria</taxon>
        <taxon>Heunggongvirae</taxon>
        <taxon>Uroviricota</taxon>
        <taxon>Caudoviricetes</taxon>
        <taxon>Drexlerviridae</taxon>
        <taxon>Nouzillyvirus</taxon>
        <taxon>Nouzillyvirus ESCO41</taxon>
    </lineage>
</organism>
<reference evidence="1" key="1">
    <citation type="submission" date="2017-02" db="EMBL/GenBank/DDBJ databases">
        <title>Characterization of a new coliphage vB_EcoS_ESCO41.</title>
        <authorList>
            <person name="Trotereau A."/>
            <person name="Schouler C."/>
        </authorList>
    </citation>
    <scope>NUCLEOTIDE SEQUENCE [LARGE SCALE GENOMIC DNA]</scope>
</reference>
<dbReference type="EMBL" id="KY619305">
    <property type="protein sequence ID" value="AQY55287.1"/>
    <property type="molecule type" value="Genomic_DNA"/>
</dbReference>
<dbReference type="Pfam" id="PF04883">
    <property type="entry name" value="HK97-gp10_like"/>
    <property type="match status" value="1"/>
</dbReference>
<sequence length="147" mass="16304">MANYIVRKFQGDIEKWIKQVKSGLDDVIREFVKAVHADLVKGSPVDTGRFRANWQITYNHIPMYALNEYDKTGDKTIAAGIRTANALPLGRGGAVTTIYFSNMLIYANALEYGHSQQAPAGVLGLVAIRLRSYMAEAIIESRNKNGL</sequence>